<sequence>MRFASRAPLCKIAFALAPVCLLALPSAASAAPAICVPQAVGVPGNSGPPVWWDPGDLYSSTLPTDKDPRWKGALRIAHGSGFDERVSLRALYHPSEPDGQPHLFLSWKVEAANYSSTVQRVMVAFAPVCTRESPCDENERYVIAADLGHSNGAAAREVASSPAWFETYLYEFSGSTNASGQEIYDAVASKPAWLSDARIWYSSDPAEMTWSVNLLVPIDDNLADGLPITDDFYMTYGTRIRSALGPSLATYPRDQMCGGSCPIDSSFSHDPVFTNQALVPLRDYWSAFHLGTNAECVEGISLSAQDIGILPEGAADPLTATLDYSIDREDENIFVARPENNTGATVGASTLRAVFRMANWGSTPTGGTIIDEGQWLDIYDDRPGEPPILNSSDILDGDKGVLEAEWHPETNTEMCLFGASGAGDCTGITEKAKHQCILVELMSNGGNYLFTNDSVHRNMNFIDAEAGASSFAFQAFISPRGAPRLPNGISRGVYVRVDARNMPKAVDPKDYERMIGKLDERFAKWRETGGSYADLARFMPTMIFHVYHETGERASDREYEGAPVLREQAAFGLFVNPPRKFMPEGWRVAIDGAVQIDEDLYRMEVSDFGTAVVQTRLKALSKDDMKFRSPDFYWRSEKHEDTRCMELDPELCEALNKPQSKKVYFGDALPVLHGDETEAYGADEAFGDGDVPPTAGCQAAPGGNAGSLGTLLLGLMVAAWLGLRRRASVIARRPRR</sequence>
<evidence type="ECO:0000256" key="2">
    <source>
        <dbReference type="SAM" id="SignalP"/>
    </source>
</evidence>
<feature type="signal peptide" evidence="2">
    <location>
        <begin position="1"/>
        <end position="30"/>
    </location>
</feature>
<dbReference type="EMBL" id="CP001804">
    <property type="protein sequence ID" value="ACY13171.1"/>
    <property type="molecule type" value="Genomic_DNA"/>
</dbReference>
<keyword evidence="1" id="KW-0472">Membrane</keyword>
<dbReference type="RefSeq" id="WP_012825798.1">
    <property type="nucleotide sequence ID" value="NC_013440.1"/>
</dbReference>
<keyword evidence="4" id="KW-1185">Reference proteome</keyword>
<reference evidence="3 4" key="1">
    <citation type="journal article" date="2010" name="Stand. Genomic Sci.">
        <title>Complete genome sequence of Haliangium ochraceum type strain (SMP-2).</title>
        <authorList>
            <consortium name="US DOE Joint Genome Institute (JGI-PGF)"/>
            <person name="Ivanova N."/>
            <person name="Daum C."/>
            <person name="Lang E."/>
            <person name="Abt B."/>
            <person name="Kopitz M."/>
            <person name="Saunders E."/>
            <person name="Lapidus A."/>
            <person name="Lucas S."/>
            <person name="Glavina Del Rio T."/>
            <person name="Nolan M."/>
            <person name="Tice H."/>
            <person name="Copeland A."/>
            <person name="Cheng J.F."/>
            <person name="Chen F."/>
            <person name="Bruce D."/>
            <person name="Goodwin L."/>
            <person name="Pitluck S."/>
            <person name="Mavromatis K."/>
            <person name="Pati A."/>
            <person name="Mikhailova N."/>
            <person name="Chen A."/>
            <person name="Palaniappan K."/>
            <person name="Land M."/>
            <person name="Hauser L."/>
            <person name="Chang Y.J."/>
            <person name="Jeffries C.D."/>
            <person name="Detter J.C."/>
            <person name="Brettin T."/>
            <person name="Rohde M."/>
            <person name="Goker M."/>
            <person name="Bristow J."/>
            <person name="Markowitz V."/>
            <person name="Eisen J.A."/>
            <person name="Hugenholtz P."/>
            <person name="Kyrpides N.C."/>
            <person name="Klenk H.P."/>
        </authorList>
    </citation>
    <scope>NUCLEOTIDE SEQUENCE [LARGE SCALE GENOMIC DNA]</scope>
    <source>
        <strain evidence="4">DSM 14365 / CIP 107738 / JCM 11303 / AJ 13395 / SMP-2</strain>
    </source>
</reference>
<dbReference type="eggNOG" id="ENOG5031DUP">
    <property type="taxonomic scope" value="Bacteria"/>
</dbReference>
<keyword evidence="2" id="KW-0732">Signal</keyword>
<dbReference type="STRING" id="502025.Hoch_0533"/>
<accession>D0LKD7</accession>
<keyword evidence="1" id="KW-1133">Transmembrane helix</keyword>
<dbReference type="Proteomes" id="UP000001880">
    <property type="component" value="Chromosome"/>
</dbReference>
<gene>
    <name evidence="3" type="ordered locus">Hoch_0533</name>
</gene>
<feature type="chain" id="PRO_5003010335" evidence="2">
    <location>
        <begin position="31"/>
        <end position="736"/>
    </location>
</feature>
<dbReference type="AlphaFoldDB" id="D0LKD7"/>
<evidence type="ECO:0000313" key="3">
    <source>
        <dbReference type="EMBL" id="ACY13171.1"/>
    </source>
</evidence>
<proteinExistence type="predicted"/>
<dbReference type="KEGG" id="hoh:Hoch_0533"/>
<dbReference type="HOGENOM" id="CLU_376754_0_0_7"/>
<dbReference type="OrthoDB" id="5492317at2"/>
<organism evidence="3 4">
    <name type="scientific">Haliangium ochraceum (strain DSM 14365 / JCM 11303 / SMP-2)</name>
    <dbReference type="NCBI Taxonomy" id="502025"/>
    <lineage>
        <taxon>Bacteria</taxon>
        <taxon>Pseudomonadati</taxon>
        <taxon>Myxococcota</taxon>
        <taxon>Polyangia</taxon>
        <taxon>Haliangiales</taxon>
        <taxon>Kofleriaceae</taxon>
        <taxon>Haliangium</taxon>
    </lineage>
</organism>
<evidence type="ECO:0000256" key="1">
    <source>
        <dbReference type="SAM" id="Phobius"/>
    </source>
</evidence>
<name>D0LKD7_HALO1</name>
<keyword evidence="1" id="KW-0812">Transmembrane</keyword>
<feature type="transmembrane region" description="Helical" evidence="1">
    <location>
        <begin position="705"/>
        <end position="723"/>
    </location>
</feature>
<protein>
    <submittedName>
        <fullName evidence="3">Myxococcales GC_trans_RRR domain protein</fullName>
    </submittedName>
</protein>
<evidence type="ECO:0000313" key="4">
    <source>
        <dbReference type="Proteomes" id="UP000001880"/>
    </source>
</evidence>